<keyword evidence="2" id="KW-0472">Membrane</keyword>
<evidence type="ECO:0000313" key="4">
    <source>
        <dbReference type="Proteomes" id="UP000076738"/>
    </source>
</evidence>
<dbReference type="AlphaFoldDB" id="A0A167MKS3"/>
<accession>A0A167MKS3</accession>
<evidence type="ECO:0000313" key="3">
    <source>
        <dbReference type="EMBL" id="KZO96822.1"/>
    </source>
</evidence>
<keyword evidence="2" id="KW-0812">Transmembrane</keyword>
<dbReference type="EMBL" id="KV417282">
    <property type="protein sequence ID" value="KZO96822.1"/>
    <property type="molecule type" value="Genomic_DNA"/>
</dbReference>
<evidence type="ECO:0000256" key="1">
    <source>
        <dbReference type="SAM" id="MobiDB-lite"/>
    </source>
</evidence>
<sequence length="101" mass="11033">MPSPKSPKREAPPPLLPQHALPTPSKRVSLSRLHPRLPLLSRAAATARDWRTFYWPGDATPLLVLMTFTLWACVLVISSGLDMGKNVVLVWVGSLLSPIAA</sequence>
<feature type="compositionally biased region" description="Low complexity" evidence="1">
    <location>
        <begin position="17"/>
        <end position="29"/>
    </location>
</feature>
<dbReference type="OrthoDB" id="10495296at2759"/>
<keyword evidence="4" id="KW-1185">Reference proteome</keyword>
<gene>
    <name evidence="3" type="ORF">CALVIDRAFT_563470</name>
</gene>
<name>A0A167MKS3_CALVF</name>
<feature type="region of interest" description="Disordered" evidence="1">
    <location>
        <begin position="1"/>
        <end position="29"/>
    </location>
</feature>
<reference evidence="3 4" key="1">
    <citation type="journal article" date="2016" name="Mol. Biol. Evol.">
        <title>Comparative Genomics of Early-Diverging Mushroom-Forming Fungi Provides Insights into the Origins of Lignocellulose Decay Capabilities.</title>
        <authorList>
            <person name="Nagy L.G."/>
            <person name="Riley R."/>
            <person name="Tritt A."/>
            <person name="Adam C."/>
            <person name="Daum C."/>
            <person name="Floudas D."/>
            <person name="Sun H."/>
            <person name="Yadav J.S."/>
            <person name="Pangilinan J."/>
            <person name="Larsson K.H."/>
            <person name="Matsuura K."/>
            <person name="Barry K."/>
            <person name="Labutti K."/>
            <person name="Kuo R."/>
            <person name="Ohm R.A."/>
            <person name="Bhattacharya S.S."/>
            <person name="Shirouzu T."/>
            <person name="Yoshinaga Y."/>
            <person name="Martin F.M."/>
            <person name="Grigoriev I.V."/>
            <person name="Hibbett D.S."/>
        </authorList>
    </citation>
    <scope>NUCLEOTIDE SEQUENCE [LARGE SCALE GENOMIC DNA]</scope>
    <source>
        <strain evidence="3 4">TUFC12733</strain>
    </source>
</reference>
<feature type="transmembrane region" description="Helical" evidence="2">
    <location>
        <begin position="59"/>
        <end position="77"/>
    </location>
</feature>
<organism evidence="3 4">
    <name type="scientific">Calocera viscosa (strain TUFC12733)</name>
    <dbReference type="NCBI Taxonomy" id="1330018"/>
    <lineage>
        <taxon>Eukaryota</taxon>
        <taxon>Fungi</taxon>
        <taxon>Dikarya</taxon>
        <taxon>Basidiomycota</taxon>
        <taxon>Agaricomycotina</taxon>
        <taxon>Dacrymycetes</taxon>
        <taxon>Dacrymycetales</taxon>
        <taxon>Dacrymycetaceae</taxon>
        <taxon>Calocera</taxon>
    </lineage>
</organism>
<protein>
    <submittedName>
        <fullName evidence="3">Uncharacterized protein</fullName>
    </submittedName>
</protein>
<keyword evidence="2" id="KW-1133">Transmembrane helix</keyword>
<proteinExistence type="predicted"/>
<evidence type="ECO:0000256" key="2">
    <source>
        <dbReference type="SAM" id="Phobius"/>
    </source>
</evidence>
<dbReference type="Proteomes" id="UP000076738">
    <property type="component" value="Unassembled WGS sequence"/>
</dbReference>